<evidence type="ECO:0000256" key="4">
    <source>
        <dbReference type="ARBA" id="ARBA00022840"/>
    </source>
</evidence>
<dbReference type="Gene3D" id="3.40.50.300">
    <property type="entry name" value="P-loop containing nucleotide triphosphate hydrolases"/>
    <property type="match status" value="2"/>
</dbReference>
<feature type="domain" description="UvrD-like helicase C-terminal" evidence="6">
    <location>
        <begin position="549"/>
        <end position="616"/>
    </location>
</feature>
<evidence type="ECO:0000256" key="1">
    <source>
        <dbReference type="ARBA" id="ARBA00022741"/>
    </source>
</evidence>
<evidence type="ECO:0000256" key="2">
    <source>
        <dbReference type="ARBA" id="ARBA00022801"/>
    </source>
</evidence>
<gene>
    <name evidence="7" type="ORF">QRD43_20725</name>
</gene>
<protein>
    <submittedName>
        <fullName evidence="7">AAA family ATPase</fullName>
    </submittedName>
</protein>
<dbReference type="PANTHER" id="PTHR11070:SF30">
    <property type="entry name" value="F-BOX DNA HELICASE 1"/>
    <property type="match status" value="1"/>
</dbReference>
<keyword evidence="1" id="KW-0547">Nucleotide-binding</keyword>
<sequence>MANAFARLVENINAARLASQAALQAKPQVRPEPKEVAPPAVSPFAALSARPGRPMVSASAATTPAEVTPSREAVQLAARSSAPASQVVVPRALPEDFVPDGPDVDAPKGTGRSLGGLSKISSSGSTQAARDGGLGGGLSRVGGLSRSAAISSSKPVPDVRYTDEQQAIIDCHDQLVVADAFAGCGKTTTAVGYSRARPQSRILYLVLNTGNAAEARQRFPKNVEPMTTHSLAWGAMKKQVGNRVTRNWKPHNLMRDLNINQARQASNAQRVLNAFFGSPDAEISEKHVEQVAFERDLSPSEQINAVALARLAWKRMMDPADRLEMPDDAYLKMYALGKPQLPYDDIIFDEAQDANPVTLQIVRAQQRAKVLCIGDRHQGIYQFRGAINAMEQLSVGATRFHLTRTHRFGPAIAEVANLLLSELKGETHPIVGLAKDGVWNPEKVTHLSRTNAQLFNLAAERRGEGIHWIGGPEKYRLELVRDAYRLYARDVQSIQDRTLREIGSWHDYTRYAEEASDGEAKILVKLVDQFGHDTPQLLDDIVRNAVALEADASMVLTTAHKSKGLEWDCVQLCDDFEFLNDMEWELSQNPNATPPVAESNLLYVAATRARKALTLNSETREWIKNLPRHREERRQAAQRFEMNRVNEEAGMQCGA</sequence>
<keyword evidence="3" id="KW-0347">Helicase</keyword>
<organism evidence="7 8">
    <name type="scientific">Roseateles subflavus</name>
    <dbReference type="NCBI Taxonomy" id="3053353"/>
    <lineage>
        <taxon>Bacteria</taxon>
        <taxon>Pseudomonadati</taxon>
        <taxon>Pseudomonadota</taxon>
        <taxon>Betaproteobacteria</taxon>
        <taxon>Burkholderiales</taxon>
        <taxon>Sphaerotilaceae</taxon>
        <taxon>Roseateles</taxon>
    </lineage>
</organism>
<dbReference type="PANTHER" id="PTHR11070">
    <property type="entry name" value="UVRD / RECB / PCRA DNA HELICASE FAMILY MEMBER"/>
    <property type="match status" value="1"/>
</dbReference>
<dbReference type="EMBL" id="JASVDS010000008">
    <property type="protein sequence ID" value="MDL5034339.1"/>
    <property type="molecule type" value="Genomic_DNA"/>
</dbReference>
<evidence type="ECO:0000313" key="8">
    <source>
        <dbReference type="Proteomes" id="UP001238603"/>
    </source>
</evidence>
<dbReference type="InterPro" id="IPR000212">
    <property type="entry name" value="DNA_helicase_UvrD/REP"/>
</dbReference>
<dbReference type="Pfam" id="PF13245">
    <property type="entry name" value="AAA_19"/>
    <property type="match status" value="1"/>
</dbReference>
<dbReference type="SUPFAM" id="SSF52540">
    <property type="entry name" value="P-loop containing nucleoside triphosphate hydrolases"/>
    <property type="match status" value="1"/>
</dbReference>
<keyword evidence="8" id="KW-1185">Reference proteome</keyword>
<dbReference type="Pfam" id="PF13361">
    <property type="entry name" value="UvrD_C"/>
    <property type="match status" value="1"/>
</dbReference>
<dbReference type="InterPro" id="IPR027417">
    <property type="entry name" value="P-loop_NTPase"/>
</dbReference>
<name>A0ABT7LN88_9BURK</name>
<accession>A0ABT7LN88</accession>
<feature type="region of interest" description="Disordered" evidence="5">
    <location>
        <begin position="93"/>
        <end position="137"/>
    </location>
</feature>
<evidence type="ECO:0000256" key="5">
    <source>
        <dbReference type="SAM" id="MobiDB-lite"/>
    </source>
</evidence>
<dbReference type="RefSeq" id="WP_285984415.1">
    <property type="nucleotide sequence ID" value="NZ_JASVDS010000008.1"/>
</dbReference>
<proteinExistence type="predicted"/>
<evidence type="ECO:0000256" key="3">
    <source>
        <dbReference type="ARBA" id="ARBA00022806"/>
    </source>
</evidence>
<evidence type="ECO:0000313" key="7">
    <source>
        <dbReference type="EMBL" id="MDL5034339.1"/>
    </source>
</evidence>
<keyword evidence="2" id="KW-0378">Hydrolase</keyword>
<comment type="caution">
    <text evidence="7">The sequence shown here is derived from an EMBL/GenBank/DDBJ whole genome shotgun (WGS) entry which is preliminary data.</text>
</comment>
<evidence type="ECO:0000259" key="6">
    <source>
        <dbReference type="Pfam" id="PF13361"/>
    </source>
</evidence>
<dbReference type="InterPro" id="IPR014017">
    <property type="entry name" value="DNA_helicase_UvrD-like_C"/>
</dbReference>
<reference evidence="7 8" key="1">
    <citation type="submission" date="2023-06" db="EMBL/GenBank/DDBJ databases">
        <title>Pelomonas sp. APW6 16S ribosomal RNA gene genome sequencing and assembly.</title>
        <authorList>
            <person name="Woo H."/>
        </authorList>
    </citation>
    <scope>NUCLEOTIDE SEQUENCE [LARGE SCALE GENOMIC DNA]</scope>
    <source>
        <strain evidence="7 8">APW6</strain>
    </source>
</reference>
<keyword evidence="4" id="KW-0067">ATP-binding</keyword>
<dbReference type="Proteomes" id="UP001238603">
    <property type="component" value="Unassembled WGS sequence"/>
</dbReference>
<feature type="compositionally biased region" description="Low complexity" evidence="5">
    <location>
        <begin position="115"/>
        <end position="131"/>
    </location>
</feature>